<sequence length="71" mass="8261">MDAKSHILGEWFKVCPKSAFNYLNVHFYHNSVFGLLCAGSEEVVNLNFNNYYTGGVITWYEDQVKISYKFI</sequence>
<evidence type="ECO:0000313" key="2">
    <source>
        <dbReference type="Proteomes" id="UP000001627"/>
    </source>
</evidence>
<dbReference type="KEGG" id="nri:NRI_0850"/>
<protein>
    <submittedName>
        <fullName evidence="1">Uncharacterized protein</fullName>
    </submittedName>
</protein>
<proteinExistence type="predicted"/>
<gene>
    <name evidence="1" type="ordered locus">NRI_0850</name>
</gene>
<name>C6V5Z9_NEORI</name>
<evidence type="ECO:0000313" key="1">
    <source>
        <dbReference type="EMBL" id="ACT69813.1"/>
    </source>
</evidence>
<dbReference type="HOGENOM" id="CLU_2735904_0_0_5"/>
<keyword evidence="2" id="KW-1185">Reference proteome</keyword>
<dbReference type="Proteomes" id="UP000001627">
    <property type="component" value="Chromosome"/>
</dbReference>
<accession>C6V5Z9</accession>
<dbReference type="EMBL" id="CP001431">
    <property type="protein sequence ID" value="ACT69813.1"/>
    <property type="molecule type" value="Genomic_DNA"/>
</dbReference>
<reference evidence="1 2" key="1">
    <citation type="journal article" date="2009" name="Nucleic Acids Res.">
        <title>Analysis of complete genome sequence of Neorickettsia risticii: causative agent of Potomac horse fever.</title>
        <authorList>
            <person name="Lin M."/>
            <person name="Zhang C."/>
            <person name="Gibson K."/>
            <person name="Rikihisa Y."/>
        </authorList>
    </citation>
    <scope>NUCLEOTIDE SEQUENCE [LARGE SCALE GENOMIC DNA]</scope>
    <source>
        <strain evidence="1 2">Illinois</strain>
    </source>
</reference>
<dbReference type="AlphaFoldDB" id="C6V5Z9"/>
<organism evidence="1 2">
    <name type="scientific">Neorickettsia risticii (strain Illinois)</name>
    <dbReference type="NCBI Taxonomy" id="434131"/>
    <lineage>
        <taxon>Bacteria</taxon>
        <taxon>Pseudomonadati</taxon>
        <taxon>Pseudomonadota</taxon>
        <taxon>Alphaproteobacteria</taxon>
        <taxon>Rickettsiales</taxon>
        <taxon>Anaplasmataceae</taxon>
        <taxon>Neorickettsia</taxon>
    </lineage>
</organism>
<dbReference type="STRING" id="434131.NRI_0850"/>